<dbReference type="EMBL" id="FOES01000017">
    <property type="protein sequence ID" value="SEQ55227.1"/>
    <property type="molecule type" value="Genomic_DNA"/>
</dbReference>
<evidence type="ECO:0000256" key="10">
    <source>
        <dbReference type="ARBA" id="ARBA00022840"/>
    </source>
</evidence>
<evidence type="ECO:0000256" key="6">
    <source>
        <dbReference type="ARBA" id="ARBA00022679"/>
    </source>
</evidence>
<evidence type="ECO:0000259" key="15">
    <source>
        <dbReference type="PROSITE" id="PS50109"/>
    </source>
</evidence>
<accession>A0A1H9GZ06</accession>
<dbReference type="FunFam" id="1.10.287.130:FF:000001">
    <property type="entry name" value="Two-component sensor histidine kinase"/>
    <property type="match status" value="1"/>
</dbReference>
<dbReference type="PROSITE" id="PS50109">
    <property type="entry name" value="HIS_KIN"/>
    <property type="match status" value="1"/>
</dbReference>
<dbReference type="Gene3D" id="6.10.340.10">
    <property type="match status" value="1"/>
</dbReference>
<evidence type="ECO:0000256" key="4">
    <source>
        <dbReference type="ARBA" id="ARBA00022475"/>
    </source>
</evidence>
<dbReference type="InterPro" id="IPR036890">
    <property type="entry name" value="HATPase_C_sf"/>
</dbReference>
<keyword evidence="5" id="KW-0597">Phosphoprotein</keyword>
<evidence type="ECO:0000256" key="1">
    <source>
        <dbReference type="ARBA" id="ARBA00000085"/>
    </source>
</evidence>
<dbReference type="PROSITE" id="PS50885">
    <property type="entry name" value="HAMP"/>
    <property type="match status" value="1"/>
</dbReference>
<dbReference type="SMART" id="SM00388">
    <property type="entry name" value="HisKA"/>
    <property type="match status" value="1"/>
</dbReference>
<dbReference type="Proteomes" id="UP000199427">
    <property type="component" value="Unassembled WGS sequence"/>
</dbReference>
<evidence type="ECO:0000256" key="9">
    <source>
        <dbReference type="ARBA" id="ARBA00022777"/>
    </source>
</evidence>
<dbReference type="InterPro" id="IPR003661">
    <property type="entry name" value="HisK_dim/P_dom"/>
</dbReference>
<dbReference type="SUPFAM" id="SSF55874">
    <property type="entry name" value="ATPase domain of HSP90 chaperone/DNA topoisomerase II/histidine kinase"/>
    <property type="match status" value="1"/>
</dbReference>
<feature type="domain" description="HAMP" evidence="16">
    <location>
        <begin position="179"/>
        <end position="233"/>
    </location>
</feature>
<evidence type="ECO:0000256" key="5">
    <source>
        <dbReference type="ARBA" id="ARBA00022553"/>
    </source>
</evidence>
<dbReference type="InterPro" id="IPR050428">
    <property type="entry name" value="TCS_sensor_his_kinase"/>
</dbReference>
<reference evidence="17 18" key="1">
    <citation type="submission" date="2016-10" db="EMBL/GenBank/DDBJ databases">
        <authorList>
            <person name="de Groot N.N."/>
        </authorList>
    </citation>
    <scope>NUCLEOTIDE SEQUENCE [LARGE SCALE GENOMIC DNA]</scope>
    <source>
        <strain evidence="17 18">DSM 21633</strain>
    </source>
</reference>
<feature type="transmembrane region" description="Helical" evidence="14">
    <location>
        <begin position="7"/>
        <end position="30"/>
    </location>
</feature>
<gene>
    <name evidence="17" type="ORF">SAMN05216362_11725</name>
</gene>
<dbReference type="PRINTS" id="PR00344">
    <property type="entry name" value="BCTRLSENSOR"/>
</dbReference>
<evidence type="ECO:0000256" key="7">
    <source>
        <dbReference type="ARBA" id="ARBA00022692"/>
    </source>
</evidence>
<keyword evidence="12" id="KW-0902">Two-component regulatory system</keyword>
<evidence type="ECO:0000256" key="11">
    <source>
        <dbReference type="ARBA" id="ARBA00022989"/>
    </source>
</evidence>
<dbReference type="EC" id="2.7.13.3" evidence="3"/>
<comment type="subcellular location">
    <subcellularLocation>
        <location evidence="2">Cell membrane</location>
        <topology evidence="2">Multi-pass membrane protein</topology>
    </subcellularLocation>
</comment>
<evidence type="ECO:0000256" key="14">
    <source>
        <dbReference type="SAM" id="Phobius"/>
    </source>
</evidence>
<dbReference type="AlphaFoldDB" id="A0A1H9GZ06"/>
<dbReference type="Gene3D" id="1.10.287.130">
    <property type="match status" value="1"/>
</dbReference>
<dbReference type="PANTHER" id="PTHR45436">
    <property type="entry name" value="SENSOR HISTIDINE KINASE YKOH"/>
    <property type="match status" value="1"/>
</dbReference>
<dbReference type="SUPFAM" id="SSF47384">
    <property type="entry name" value="Homodimeric domain of signal transducing histidine kinase"/>
    <property type="match status" value="1"/>
</dbReference>
<dbReference type="InterPro" id="IPR003660">
    <property type="entry name" value="HAMP_dom"/>
</dbReference>
<evidence type="ECO:0000256" key="3">
    <source>
        <dbReference type="ARBA" id="ARBA00012438"/>
    </source>
</evidence>
<keyword evidence="11 14" id="KW-1133">Transmembrane helix</keyword>
<evidence type="ECO:0000259" key="16">
    <source>
        <dbReference type="PROSITE" id="PS50885"/>
    </source>
</evidence>
<keyword evidence="9 17" id="KW-0418">Kinase</keyword>
<feature type="domain" description="Histidine kinase" evidence="15">
    <location>
        <begin position="241"/>
        <end position="451"/>
    </location>
</feature>
<evidence type="ECO:0000313" key="18">
    <source>
        <dbReference type="Proteomes" id="UP000199427"/>
    </source>
</evidence>
<comment type="catalytic activity">
    <reaction evidence="1">
        <text>ATP + protein L-histidine = ADP + protein N-phospho-L-histidine.</text>
        <dbReference type="EC" id="2.7.13.3"/>
    </reaction>
</comment>
<name>A0A1H9GZ06_9BACI</name>
<evidence type="ECO:0000256" key="12">
    <source>
        <dbReference type="ARBA" id="ARBA00023012"/>
    </source>
</evidence>
<dbReference type="Pfam" id="PF02518">
    <property type="entry name" value="HATPase_c"/>
    <property type="match status" value="1"/>
</dbReference>
<evidence type="ECO:0000256" key="2">
    <source>
        <dbReference type="ARBA" id="ARBA00004651"/>
    </source>
</evidence>
<organism evidence="17 18">
    <name type="scientific">Piscibacillus halophilus</name>
    <dbReference type="NCBI Taxonomy" id="571933"/>
    <lineage>
        <taxon>Bacteria</taxon>
        <taxon>Bacillati</taxon>
        <taxon>Bacillota</taxon>
        <taxon>Bacilli</taxon>
        <taxon>Bacillales</taxon>
        <taxon>Bacillaceae</taxon>
        <taxon>Piscibacillus</taxon>
    </lineage>
</organism>
<dbReference type="InterPro" id="IPR004358">
    <property type="entry name" value="Sig_transdc_His_kin-like_C"/>
</dbReference>
<dbReference type="Gene3D" id="3.30.565.10">
    <property type="entry name" value="Histidine kinase-like ATPase, C-terminal domain"/>
    <property type="match status" value="1"/>
</dbReference>
<keyword evidence="18" id="KW-1185">Reference proteome</keyword>
<keyword evidence="7 14" id="KW-0812">Transmembrane</keyword>
<protein>
    <recommendedName>
        <fullName evidence="3">histidine kinase</fullName>
        <ecNumber evidence="3">2.7.13.3</ecNumber>
    </recommendedName>
</protein>
<keyword evidence="10" id="KW-0067">ATP-binding</keyword>
<evidence type="ECO:0000256" key="8">
    <source>
        <dbReference type="ARBA" id="ARBA00022741"/>
    </source>
</evidence>
<dbReference type="CDD" id="cd00082">
    <property type="entry name" value="HisKA"/>
    <property type="match status" value="1"/>
</dbReference>
<dbReference type="GO" id="GO:0000155">
    <property type="term" value="F:phosphorelay sensor kinase activity"/>
    <property type="evidence" value="ECO:0007669"/>
    <property type="project" value="InterPro"/>
</dbReference>
<keyword evidence="6" id="KW-0808">Transferase</keyword>
<dbReference type="FunFam" id="3.30.565.10:FF:000006">
    <property type="entry name" value="Sensor histidine kinase WalK"/>
    <property type="match status" value="1"/>
</dbReference>
<dbReference type="SMART" id="SM00387">
    <property type="entry name" value="HATPase_c"/>
    <property type="match status" value="1"/>
</dbReference>
<dbReference type="InterPro" id="IPR005467">
    <property type="entry name" value="His_kinase_dom"/>
</dbReference>
<dbReference type="Pfam" id="PF00512">
    <property type="entry name" value="HisKA"/>
    <property type="match status" value="1"/>
</dbReference>
<keyword evidence="13 14" id="KW-0472">Membrane</keyword>
<dbReference type="GO" id="GO:0005886">
    <property type="term" value="C:plasma membrane"/>
    <property type="evidence" value="ECO:0007669"/>
    <property type="project" value="UniProtKB-SubCell"/>
</dbReference>
<proteinExistence type="predicted"/>
<dbReference type="CDD" id="cd06225">
    <property type="entry name" value="HAMP"/>
    <property type="match status" value="1"/>
</dbReference>
<evidence type="ECO:0000256" key="13">
    <source>
        <dbReference type="ARBA" id="ARBA00023136"/>
    </source>
</evidence>
<evidence type="ECO:0000313" key="17">
    <source>
        <dbReference type="EMBL" id="SEQ55227.1"/>
    </source>
</evidence>
<dbReference type="CDD" id="cd00075">
    <property type="entry name" value="HATPase"/>
    <property type="match status" value="1"/>
</dbReference>
<keyword evidence="4" id="KW-1003">Cell membrane</keyword>
<dbReference type="RefSeq" id="WP_177176362.1">
    <property type="nucleotide sequence ID" value="NZ_FOES01000017.1"/>
</dbReference>
<dbReference type="STRING" id="571933.SAMN05216362_11725"/>
<dbReference type="GO" id="GO:0005524">
    <property type="term" value="F:ATP binding"/>
    <property type="evidence" value="ECO:0007669"/>
    <property type="project" value="UniProtKB-KW"/>
</dbReference>
<sequence length="453" mass="51759">MKLKNKIFFYSTFLFVILVILLSATIYFTFINITYDRELNRVESNAQNILSGLRNETDEFSVIDLMSFYVPNDGMLRIVNQDGQLMSPAVLSGEVPNTLKDYQISFERGRQSGVITHSDVSYGFVQLPTIWRDGQVVYMQVFESLETVDNNLDILKLVLFLVTIIALIPVFVSGKLLSDLIIRPIQSLIQTMNEIKSSQTFKHIPLNKQSNDELYTMGQTFNELMDLLKENYEKQEAFVSNASHELRTPLTVIESYASLVKRRGLERPEVVQESIDAIHLEAVRMKDLTEQLLLLARRDQDWKLDITEIQLNQLIEGVAKNMERVYRRSIHMDAEESIIIQSDKQKLKQLIYIFIDNACKYSDEPVRIELSHGSKPIIKIEDQGIGIPEDSLEKVFDRFYRVDEARNRDHGGTGLGLALAKELADSLNIDIELDSRVGEGTTVILSLNSLSSH</sequence>
<dbReference type="PANTHER" id="PTHR45436:SF5">
    <property type="entry name" value="SENSOR HISTIDINE KINASE TRCS"/>
    <property type="match status" value="1"/>
</dbReference>
<dbReference type="InterPro" id="IPR036097">
    <property type="entry name" value="HisK_dim/P_sf"/>
</dbReference>
<dbReference type="InterPro" id="IPR003594">
    <property type="entry name" value="HATPase_dom"/>
</dbReference>
<keyword evidence="8" id="KW-0547">Nucleotide-binding</keyword>